<gene>
    <name evidence="2" type="ORF">CSOJ01_11039</name>
</gene>
<organism evidence="2 3">
    <name type="scientific">Colletotrichum sojae</name>
    <dbReference type="NCBI Taxonomy" id="2175907"/>
    <lineage>
        <taxon>Eukaryota</taxon>
        <taxon>Fungi</taxon>
        <taxon>Dikarya</taxon>
        <taxon>Ascomycota</taxon>
        <taxon>Pezizomycotina</taxon>
        <taxon>Sordariomycetes</taxon>
        <taxon>Hypocreomycetidae</taxon>
        <taxon>Glomerellales</taxon>
        <taxon>Glomerellaceae</taxon>
        <taxon>Colletotrichum</taxon>
        <taxon>Colletotrichum orchidearum species complex</taxon>
    </lineage>
</organism>
<name>A0A8H6MNL8_9PEZI</name>
<reference evidence="2 3" key="1">
    <citation type="journal article" date="2020" name="Phytopathology">
        <title>Genome Sequence Resources of Colletotrichum truncatum, C. plurivorum, C. musicola, and C. sojae: Four Species Pathogenic to Soybean (Glycine max).</title>
        <authorList>
            <person name="Rogerio F."/>
            <person name="Boufleur T.R."/>
            <person name="Ciampi-Guillardi M."/>
            <person name="Sukno S.A."/>
            <person name="Thon M.R."/>
            <person name="Massola Junior N.S."/>
            <person name="Baroncelli R."/>
        </authorList>
    </citation>
    <scope>NUCLEOTIDE SEQUENCE [LARGE SCALE GENOMIC DNA]</scope>
    <source>
        <strain evidence="2 3">LFN0009</strain>
    </source>
</reference>
<evidence type="ECO:0000313" key="3">
    <source>
        <dbReference type="Proteomes" id="UP000652219"/>
    </source>
</evidence>
<accession>A0A8H6MNL8</accession>
<proteinExistence type="predicted"/>
<sequence length="140" mass="15527">MSRLWRSSGLFLSEDMYATPSNFMKQAQILDEMVNLDFSLGMETRLQVCATIILRRQSSAILAQTSAGSCGKARWRQLSPSESSRLFRASRSGSKASYAKAEASMTSRTDEDSIPSAHATWYALASPSRSECWHSPEHLA</sequence>
<keyword evidence="3" id="KW-1185">Reference proteome</keyword>
<evidence type="ECO:0000256" key="1">
    <source>
        <dbReference type="SAM" id="MobiDB-lite"/>
    </source>
</evidence>
<dbReference type="AlphaFoldDB" id="A0A8H6MNL8"/>
<protein>
    <submittedName>
        <fullName evidence="2">Uncharacterized protein</fullName>
    </submittedName>
</protein>
<evidence type="ECO:0000313" key="2">
    <source>
        <dbReference type="EMBL" id="KAF6803224.1"/>
    </source>
</evidence>
<dbReference type="EMBL" id="WIGN01000244">
    <property type="protein sequence ID" value="KAF6803224.1"/>
    <property type="molecule type" value="Genomic_DNA"/>
</dbReference>
<dbReference type="Proteomes" id="UP000652219">
    <property type="component" value="Unassembled WGS sequence"/>
</dbReference>
<feature type="region of interest" description="Disordered" evidence="1">
    <location>
        <begin position="80"/>
        <end position="114"/>
    </location>
</feature>
<comment type="caution">
    <text evidence="2">The sequence shown here is derived from an EMBL/GenBank/DDBJ whole genome shotgun (WGS) entry which is preliminary data.</text>
</comment>